<protein>
    <submittedName>
        <fullName evidence="1">Uncharacterized protein</fullName>
    </submittedName>
</protein>
<dbReference type="AlphaFoldDB" id="A0A382NJD1"/>
<gene>
    <name evidence="1" type="ORF">METZ01_LOCUS312555</name>
</gene>
<reference evidence="1" key="1">
    <citation type="submission" date="2018-05" db="EMBL/GenBank/DDBJ databases">
        <authorList>
            <person name="Lanie J.A."/>
            <person name="Ng W.-L."/>
            <person name="Kazmierczak K.M."/>
            <person name="Andrzejewski T.M."/>
            <person name="Davidsen T.M."/>
            <person name="Wayne K.J."/>
            <person name="Tettelin H."/>
            <person name="Glass J.I."/>
            <person name="Rusch D."/>
            <person name="Podicherti R."/>
            <person name="Tsui H.-C.T."/>
            <person name="Winkler M.E."/>
        </authorList>
    </citation>
    <scope>NUCLEOTIDE SEQUENCE</scope>
</reference>
<name>A0A382NJD1_9ZZZZ</name>
<evidence type="ECO:0000313" key="1">
    <source>
        <dbReference type="EMBL" id="SVC59701.1"/>
    </source>
</evidence>
<organism evidence="1">
    <name type="scientific">marine metagenome</name>
    <dbReference type="NCBI Taxonomy" id="408172"/>
    <lineage>
        <taxon>unclassified sequences</taxon>
        <taxon>metagenomes</taxon>
        <taxon>ecological metagenomes</taxon>
    </lineage>
</organism>
<accession>A0A382NJD1</accession>
<dbReference type="EMBL" id="UINC01099998">
    <property type="protein sequence ID" value="SVC59701.1"/>
    <property type="molecule type" value="Genomic_DNA"/>
</dbReference>
<proteinExistence type="predicted"/>
<feature type="non-terminal residue" evidence="1">
    <location>
        <position position="1"/>
    </location>
</feature>
<sequence length="32" mass="3774">VVHHDAPFLYIIYGRKVKEDNNTLRIYRAKGS</sequence>